<comment type="caution">
    <text evidence="2">The sequence shown here is derived from an EMBL/GenBank/DDBJ whole genome shotgun (WGS) entry which is preliminary data.</text>
</comment>
<protein>
    <submittedName>
        <fullName evidence="2">Uncharacterized protein</fullName>
    </submittedName>
</protein>
<feature type="transmembrane region" description="Helical" evidence="1">
    <location>
        <begin position="23"/>
        <end position="42"/>
    </location>
</feature>
<evidence type="ECO:0000313" key="2">
    <source>
        <dbReference type="EMBL" id="CAI5452138.1"/>
    </source>
</evidence>
<dbReference type="PANTHER" id="PTHR22941">
    <property type="entry name" value="SERPENTINE RECEPTOR"/>
    <property type="match status" value="1"/>
</dbReference>
<dbReference type="InterPro" id="IPR053220">
    <property type="entry name" value="Nematode_rcpt-like_serp_H"/>
</dbReference>
<feature type="transmembrane region" description="Helical" evidence="1">
    <location>
        <begin position="62"/>
        <end position="80"/>
    </location>
</feature>
<proteinExistence type="predicted"/>
<name>A0A9P1N5S3_9PELO</name>
<dbReference type="InterPro" id="IPR019422">
    <property type="entry name" value="7TM_GPCR_serpentine_rcpt_Srh"/>
</dbReference>
<reference evidence="2" key="1">
    <citation type="submission" date="2022-11" db="EMBL/GenBank/DDBJ databases">
        <authorList>
            <person name="Kikuchi T."/>
        </authorList>
    </citation>
    <scope>NUCLEOTIDE SEQUENCE</scope>
    <source>
        <strain evidence="2">PS1010</strain>
    </source>
</reference>
<dbReference type="Pfam" id="PF10318">
    <property type="entry name" value="7TM_GPCR_Srh"/>
    <property type="match status" value="1"/>
</dbReference>
<dbReference type="PANTHER" id="PTHR22941:SF33">
    <property type="entry name" value="SERPENTINE RECEPTOR, CLASS H"/>
    <property type="match status" value="1"/>
</dbReference>
<evidence type="ECO:0000256" key="1">
    <source>
        <dbReference type="SAM" id="Phobius"/>
    </source>
</evidence>
<keyword evidence="3" id="KW-1185">Reference proteome</keyword>
<dbReference type="AlphaFoldDB" id="A0A9P1N5S3"/>
<feature type="transmembrane region" description="Helical" evidence="1">
    <location>
        <begin position="181"/>
        <end position="203"/>
    </location>
</feature>
<dbReference type="EMBL" id="CANHGI010000005">
    <property type="protein sequence ID" value="CAI5452138.1"/>
    <property type="molecule type" value="Genomic_DNA"/>
</dbReference>
<evidence type="ECO:0000313" key="3">
    <source>
        <dbReference type="Proteomes" id="UP001152747"/>
    </source>
</evidence>
<keyword evidence="1" id="KW-0472">Membrane</keyword>
<sequence length="204" mass="23313">MNTSSNCATESIFDSPSFLYNTAHILTIFTLPINFFGVYLVYSKTPPLMTNMKMVMINMQIWIMLSDFCIGTLVIPYIYFPVFAVSTFGILNKLNVGIAPQFYLLVFSIGAPSEEEEVEVKQEHVPEIIPTPFVLLKNIIELIWLSVSWTTQVTLEETKKIIEKQKDSEIRVGDVSIHPKFIIFSFSFTVVLSILAMIFKILFF</sequence>
<keyword evidence="1" id="KW-0812">Transmembrane</keyword>
<dbReference type="Proteomes" id="UP001152747">
    <property type="component" value="Unassembled WGS sequence"/>
</dbReference>
<organism evidence="2 3">
    <name type="scientific">Caenorhabditis angaria</name>
    <dbReference type="NCBI Taxonomy" id="860376"/>
    <lineage>
        <taxon>Eukaryota</taxon>
        <taxon>Metazoa</taxon>
        <taxon>Ecdysozoa</taxon>
        <taxon>Nematoda</taxon>
        <taxon>Chromadorea</taxon>
        <taxon>Rhabditida</taxon>
        <taxon>Rhabditina</taxon>
        <taxon>Rhabditomorpha</taxon>
        <taxon>Rhabditoidea</taxon>
        <taxon>Rhabditidae</taxon>
        <taxon>Peloderinae</taxon>
        <taxon>Caenorhabditis</taxon>
    </lineage>
</organism>
<keyword evidence="1" id="KW-1133">Transmembrane helix</keyword>
<dbReference type="OrthoDB" id="5804686at2759"/>
<gene>
    <name evidence="2" type="ORF">CAMP_LOCUS14775</name>
</gene>
<accession>A0A9P1N5S3</accession>